<dbReference type="Gene3D" id="3.40.50.720">
    <property type="entry name" value="NAD(P)-binding Rossmann-like Domain"/>
    <property type="match status" value="1"/>
</dbReference>
<dbReference type="GeneID" id="97541912"/>
<dbReference type="PANTHER" id="PTHR43639">
    <property type="entry name" value="OXIDOREDUCTASE, SHORT-CHAIN DEHYDROGENASE/REDUCTASE FAMILY (AFU_ORTHOLOGUE AFUA_5G02870)"/>
    <property type="match status" value="1"/>
</dbReference>
<dbReference type="Pfam" id="PF00106">
    <property type="entry name" value="adh_short"/>
    <property type="match status" value="1"/>
</dbReference>
<organism evidence="3 4">
    <name type="scientific">Vibrio nigripulchritudo SOn1</name>
    <dbReference type="NCBI Taxonomy" id="1238450"/>
    <lineage>
        <taxon>Bacteria</taxon>
        <taxon>Pseudomonadati</taxon>
        <taxon>Pseudomonadota</taxon>
        <taxon>Gammaproteobacteria</taxon>
        <taxon>Vibrionales</taxon>
        <taxon>Vibrionaceae</taxon>
        <taxon>Vibrio</taxon>
    </lineage>
</organism>
<evidence type="ECO:0000313" key="4">
    <source>
        <dbReference type="Proteomes" id="UP000018211"/>
    </source>
</evidence>
<proteinExistence type="inferred from homology"/>
<dbReference type="RefSeq" id="WP_004402149.1">
    <property type="nucleotide sequence ID" value="NZ_LK391965.1"/>
</dbReference>
<dbReference type="NCBIfam" id="NF006464">
    <property type="entry name" value="PRK08862.1"/>
    <property type="match status" value="1"/>
</dbReference>
<dbReference type="InterPro" id="IPR036291">
    <property type="entry name" value="NAD(P)-bd_dom_sf"/>
</dbReference>
<dbReference type="SUPFAM" id="SSF51735">
    <property type="entry name" value="NAD(P)-binding Rossmann-fold domains"/>
    <property type="match status" value="1"/>
</dbReference>
<dbReference type="EMBL" id="CAOF01000023">
    <property type="protein sequence ID" value="CCO44693.1"/>
    <property type="molecule type" value="Genomic_DNA"/>
</dbReference>
<comment type="similarity">
    <text evidence="1">Belongs to the short-chain dehydrogenases/reductases (SDR) family.</text>
</comment>
<name>A0AAV2VJ00_9VIBR</name>
<dbReference type="PRINTS" id="PR00081">
    <property type="entry name" value="GDHRDH"/>
</dbReference>
<reference evidence="3 4" key="1">
    <citation type="journal article" date="2013" name="ISME J.">
        <title>Comparative genomics of pathogenic lineages of Vibrio nigripulchritudo identifies virulence-associated traits.</title>
        <authorList>
            <person name="Goudenege D."/>
            <person name="Labreuche Y."/>
            <person name="Krin E."/>
            <person name="Ansquer D."/>
            <person name="Mangenot S."/>
            <person name="Calteau A."/>
            <person name="Medigue C."/>
            <person name="Mazel D."/>
            <person name="Polz M.F."/>
            <person name="Le Roux F."/>
        </authorList>
    </citation>
    <scope>NUCLEOTIDE SEQUENCE [LARGE SCALE GENOMIC DNA]</scope>
    <source>
        <strain evidence="3 4">SOn1</strain>
    </source>
</reference>
<gene>
    <name evidence="3" type="ORF">VIBNISOn1_1190038</name>
</gene>
<dbReference type="AlphaFoldDB" id="A0AAV2VJ00"/>
<dbReference type="InterPro" id="IPR002347">
    <property type="entry name" value="SDR_fam"/>
</dbReference>
<dbReference type="GO" id="GO:0016491">
    <property type="term" value="F:oxidoreductase activity"/>
    <property type="evidence" value="ECO:0007669"/>
    <property type="project" value="UniProtKB-KW"/>
</dbReference>
<accession>A0AAV2VJ00</accession>
<dbReference type="Proteomes" id="UP000018211">
    <property type="component" value="Unassembled WGS sequence"/>
</dbReference>
<evidence type="ECO:0000256" key="1">
    <source>
        <dbReference type="ARBA" id="ARBA00006484"/>
    </source>
</evidence>
<sequence>MDIRNSVILITSAGSGLGSTLAVHFTSLGARVVVADTDSIALLDTVKRCRTLSDGIYYYPLPDHSSESIQSLFNYIDERFPNGVDVLINNWPSMPLPRLFGSEQGEEFTHKLSSLASSLYGYGKASALRMRMHKKPGVIVNLTSHQQQTLPEGLENVSAMIVGFTQTWAKELDPFNIRVGGVIPAQFRTRDSANGDWAYVQDEMIRNTEYIVSNDYFNGRVMAAEA</sequence>
<comment type="caution">
    <text evidence="3">The sequence shown here is derived from an EMBL/GenBank/DDBJ whole genome shotgun (WGS) entry which is preliminary data.</text>
</comment>
<keyword evidence="2" id="KW-0560">Oxidoreductase</keyword>
<protein>
    <submittedName>
        <fullName evidence="3">Short chain dehydrogenase</fullName>
    </submittedName>
</protein>
<evidence type="ECO:0000313" key="3">
    <source>
        <dbReference type="EMBL" id="CCO44693.1"/>
    </source>
</evidence>
<dbReference type="CDD" id="cd05233">
    <property type="entry name" value="SDR_c"/>
    <property type="match status" value="1"/>
</dbReference>
<evidence type="ECO:0000256" key="2">
    <source>
        <dbReference type="ARBA" id="ARBA00023002"/>
    </source>
</evidence>
<dbReference type="PANTHER" id="PTHR43639:SF1">
    <property type="entry name" value="SHORT-CHAIN DEHYDROGENASE_REDUCTASE FAMILY PROTEIN"/>
    <property type="match status" value="1"/>
</dbReference>